<dbReference type="InterPro" id="IPR029063">
    <property type="entry name" value="SAM-dependent_MTases_sf"/>
</dbReference>
<comment type="caution">
    <text evidence="2">The sequence shown here is derived from an EMBL/GenBank/DDBJ whole genome shotgun (WGS) entry which is preliminary data.</text>
</comment>
<evidence type="ECO:0008006" key="4">
    <source>
        <dbReference type="Google" id="ProtNLM"/>
    </source>
</evidence>
<evidence type="ECO:0000313" key="3">
    <source>
        <dbReference type="Proteomes" id="UP000280668"/>
    </source>
</evidence>
<feature type="region of interest" description="Disordered" evidence="1">
    <location>
        <begin position="1"/>
        <end position="30"/>
    </location>
</feature>
<feature type="region of interest" description="Disordered" evidence="1">
    <location>
        <begin position="275"/>
        <end position="307"/>
    </location>
</feature>
<dbReference type="SUPFAM" id="SSF53335">
    <property type="entry name" value="S-adenosyl-L-methionine-dependent methyltransferases"/>
    <property type="match status" value="1"/>
</dbReference>
<reference evidence="2 3" key="1">
    <citation type="submission" date="2018-11" db="EMBL/GenBank/DDBJ databases">
        <title>Sequencing the genomes of 1000 actinobacteria strains.</title>
        <authorList>
            <person name="Klenk H.-P."/>
        </authorList>
    </citation>
    <scope>NUCLEOTIDE SEQUENCE [LARGE SCALE GENOMIC DNA]</scope>
    <source>
        <strain evidence="2 3">DSM 11294</strain>
    </source>
</reference>
<proteinExistence type="predicted"/>
<dbReference type="NCBIfam" id="NF037959">
    <property type="entry name" value="MFS_SpdSyn"/>
    <property type="match status" value="1"/>
</dbReference>
<feature type="compositionally biased region" description="Low complexity" evidence="1">
    <location>
        <begin position="10"/>
        <end position="20"/>
    </location>
</feature>
<protein>
    <recommendedName>
        <fullName evidence="4">Spermidine synthase</fullName>
    </recommendedName>
</protein>
<organism evidence="2 3">
    <name type="scientific">Bogoriella caseilytica</name>
    <dbReference type="NCBI Taxonomy" id="56055"/>
    <lineage>
        <taxon>Bacteria</taxon>
        <taxon>Bacillati</taxon>
        <taxon>Actinomycetota</taxon>
        <taxon>Actinomycetes</taxon>
        <taxon>Micrococcales</taxon>
        <taxon>Bogoriellaceae</taxon>
        <taxon>Bogoriella</taxon>
    </lineage>
</organism>
<keyword evidence="3" id="KW-1185">Reference proteome</keyword>
<accession>A0A3N2B9B9</accession>
<dbReference type="AlphaFoldDB" id="A0A3N2B9B9"/>
<sequence length="307" mass="32442">MAGRRRERGTGSSARTSSSSHLPTTPVPTSLATAELRWDGPDEVTLLLDGAESSALDLRDPARLVFEYMQQMRVILDATMPSGALRVMHLGGAACAFPRAIDAARPGSSQVAVELDGQLAGLVREWFDLPRSPRLRIRVGDAREVLQGQRIGAWQVMVRDVFAGTQVPRPARTLQAAQAARAALGAEGLYLVNAAHRPPAVDVRAEIAALQQAFGAEPGQVLAVTDPGIRRGRRHGNVVLAAASTGLPVAEIERGLRRLPLPAGLMTGHDLDRFRAGAASTQDRPGRAPATPGERAETPAAVAPPAS</sequence>
<dbReference type="EMBL" id="RKHK01000001">
    <property type="protein sequence ID" value="ROR71851.1"/>
    <property type="molecule type" value="Genomic_DNA"/>
</dbReference>
<gene>
    <name evidence="2" type="ORF">EDD31_0189</name>
</gene>
<evidence type="ECO:0000256" key="1">
    <source>
        <dbReference type="SAM" id="MobiDB-lite"/>
    </source>
</evidence>
<name>A0A3N2B9B9_9MICO</name>
<dbReference type="Proteomes" id="UP000280668">
    <property type="component" value="Unassembled WGS sequence"/>
</dbReference>
<dbReference type="Gene3D" id="3.40.50.150">
    <property type="entry name" value="Vaccinia Virus protein VP39"/>
    <property type="match status" value="1"/>
</dbReference>
<evidence type="ECO:0000313" key="2">
    <source>
        <dbReference type="EMBL" id="ROR71851.1"/>
    </source>
</evidence>
<feature type="compositionally biased region" description="Polar residues" evidence="1">
    <location>
        <begin position="21"/>
        <end position="30"/>
    </location>
</feature>
<dbReference type="RefSeq" id="WP_170163139.1">
    <property type="nucleotide sequence ID" value="NZ_RKHK01000001.1"/>
</dbReference>